<keyword evidence="6 8" id="KW-0472">Membrane</keyword>
<feature type="transmembrane region" description="Helical" evidence="8">
    <location>
        <begin position="85"/>
        <end position="104"/>
    </location>
</feature>
<dbReference type="GO" id="GO:0005774">
    <property type="term" value="C:vacuolar membrane"/>
    <property type="evidence" value="ECO:0007669"/>
    <property type="project" value="TreeGrafter"/>
</dbReference>
<keyword evidence="4" id="KW-0029">Amino-acid transport</keyword>
<feature type="transmembrane region" description="Helical" evidence="8">
    <location>
        <begin position="217"/>
        <end position="240"/>
    </location>
</feature>
<evidence type="ECO:0000259" key="9">
    <source>
        <dbReference type="Pfam" id="PF01490"/>
    </source>
</evidence>
<sequence length="476" mass="51995">MATYGTSDHQPLPSYSPSARNSLTRSFGNTSTAPGWPVTFEAGVETVLQSPATSRRDSHDAFAEHSHILKTESGHGRGTSTFREAVFNSINVLLGVGVLSSPFAMRSSGWLIGVPLFLFFVLVTNHTGKLLGKCLEYQEGMMTYPDIGEAAFGTRGRKLISVMFFAELFTVCVLFDILIGDTLAALLPAYTPSQLMVAGFVVVMPTLWTAHLSMLSWFSLLGIISSFFCLYAIFFVGFAIDYEAPDYTMGSLLRPQPTELIADADRIPLAIGMTMVAFGDHSVFPSICSSMQNRADFPAVLDIAYVVTSLVYGAIEVGGYLMFGNSSAEEITLNLVDVYPGTLMTLMIWMVAFNPMSKVPITIHPVALAIEELLFTPQELHHATYRVKFYRALVRTTIGVLALLCALYIPSFARLTSFLGAFFAMFASVFFPCVCYLKLFGHRLNRGAKILNASLAVISVFLTIVGTISSFVSPTK</sequence>
<protein>
    <recommendedName>
        <fullName evidence="9">Amino acid transporter transmembrane domain-containing protein</fullName>
    </recommendedName>
</protein>
<accession>A0A8K1F9Z6</accession>
<evidence type="ECO:0000256" key="3">
    <source>
        <dbReference type="ARBA" id="ARBA00022692"/>
    </source>
</evidence>
<feature type="transmembrane region" description="Helical" evidence="8">
    <location>
        <begin position="303"/>
        <end position="323"/>
    </location>
</feature>
<evidence type="ECO:0000256" key="1">
    <source>
        <dbReference type="ARBA" id="ARBA00004141"/>
    </source>
</evidence>
<comment type="caution">
    <text evidence="10">The sequence shown here is derived from an EMBL/GenBank/DDBJ whole genome shotgun (WGS) entry which is preliminary data.</text>
</comment>
<dbReference type="PANTHER" id="PTHR22950:SF692">
    <property type="entry name" value="TRANSMEMBRANE AMINO ACID TRANSPORTER FAMILY PROTEIN"/>
    <property type="match status" value="1"/>
</dbReference>
<feature type="transmembrane region" description="Helical" evidence="8">
    <location>
        <begin position="451"/>
        <end position="472"/>
    </location>
</feature>
<feature type="region of interest" description="Disordered" evidence="7">
    <location>
        <begin position="1"/>
        <end position="30"/>
    </location>
</feature>
<feature type="transmembrane region" description="Helical" evidence="8">
    <location>
        <begin position="389"/>
        <end position="409"/>
    </location>
</feature>
<comment type="subcellular location">
    <subcellularLocation>
        <location evidence="1">Membrane</location>
        <topology evidence="1">Multi-pass membrane protein</topology>
    </subcellularLocation>
</comment>
<evidence type="ECO:0000256" key="2">
    <source>
        <dbReference type="ARBA" id="ARBA00022448"/>
    </source>
</evidence>
<evidence type="ECO:0000313" key="11">
    <source>
        <dbReference type="Proteomes" id="UP000794436"/>
    </source>
</evidence>
<keyword evidence="11" id="KW-1185">Reference proteome</keyword>
<feature type="transmembrane region" description="Helical" evidence="8">
    <location>
        <begin position="159"/>
        <end position="179"/>
    </location>
</feature>
<dbReference type="Pfam" id="PF01490">
    <property type="entry name" value="Aa_trans"/>
    <property type="match status" value="1"/>
</dbReference>
<evidence type="ECO:0000313" key="10">
    <source>
        <dbReference type="EMBL" id="TMW55740.1"/>
    </source>
</evidence>
<dbReference type="PANTHER" id="PTHR22950">
    <property type="entry name" value="AMINO ACID TRANSPORTER"/>
    <property type="match status" value="1"/>
</dbReference>
<keyword evidence="3 8" id="KW-0812">Transmembrane</keyword>
<dbReference type="AlphaFoldDB" id="A0A8K1F9Z6"/>
<organism evidence="10 11">
    <name type="scientific">Pythium oligandrum</name>
    <name type="common">Mycoparasitic fungus</name>
    <dbReference type="NCBI Taxonomy" id="41045"/>
    <lineage>
        <taxon>Eukaryota</taxon>
        <taxon>Sar</taxon>
        <taxon>Stramenopiles</taxon>
        <taxon>Oomycota</taxon>
        <taxon>Peronosporomycetes</taxon>
        <taxon>Pythiales</taxon>
        <taxon>Pythiaceae</taxon>
        <taxon>Pythium</taxon>
    </lineage>
</organism>
<proteinExistence type="predicted"/>
<feature type="transmembrane region" description="Helical" evidence="8">
    <location>
        <begin position="191"/>
        <end position="210"/>
    </location>
</feature>
<gene>
    <name evidence="10" type="ORF">Poli38472_010622</name>
</gene>
<evidence type="ECO:0000256" key="4">
    <source>
        <dbReference type="ARBA" id="ARBA00022970"/>
    </source>
</evidence>
<feature type="transmembrane region" description="Helical" evidence="8">
    <location>
        <begin position="110"/>
        <end position="132"/>
    </location>
</feature>
<dbReference type="EMBL" id="SPLM01000147">
    <property type="protein sequence ID" value="TMW55740.1"/>
    <property type="molecule type" value="Genomic_DNA"/>
</dbReference>
<dbReference type="GO" id="GO:0015179">
    <property type="term" value="F:L-amino acid transmembrane transporter activity"/>
    <property type="evidence" value="ECO:0007669"/>
    <property type="project" value="TreeGrafter"/>
</dbReference>
<feature type="transmembrane region" description="Helical" evidence="8">
    <location>
        <begin position="415"/>
        <end position="439"/>
    </location>
</feature>
<reference evidence="10" key="1">
    <citation type="submission" date="2019-03" db="EMBL/GenBank/DDBJ databases">
        <title>Long read genome sequence of the mycoparasitic Pythium oligandrum ATCC 38472 isolated from sugarbeet rhizosphere.</title>
        <authorList>
            <person name="Gaulin E."/>
        </authorList>
    </citation>
    <scope>NUCLEOTIDE SEQUENCE</scope>
    <source>
        <strain evidence="10">ATCC 38472_TT</strain>
    </source>
</reference>
<keyword evidence="5 8" id="KW-1133">Transmembrane helix</keyword>
<evidence type="ECO:0000256" key="5">
    <source>
        <dbReference type="ARBA" id="ARBA00022989"/>
    </source>
</evidence>
<dbReference type="OrthoDB" id="655540at2759"/>
<feature type="transmembrane region" description="Helical" evidence="8">
    <location>
        <begin position="335"/>
        <end position="353"/>
    </location>
</feature>
<name>A0A8K1F9Z6_PYTOL</name>
<dbReference type="Proteomes" id="UP000794436">
    <property type="component" value="Unassembled WGS sequence"/>
</dbReference>
<evidence type="ECO:0000256" key="7">
    <source>
        <dbReference type="SAM" id="MobiDB-lite"/>
    </source>
</evidence>
<keyword evidence="2" id="KW-0813">Transport</keyword>
<feature type="domain" description="Amino acid transporter transmembrane" evidence="9">
    <location>
        <begin position="79"/>
        <end position="470"/>
    </location>
</feature>
<evidence type="ECO:0000256" key="6">
    <source>
        <dbReference type="ARBA" id="ARBA00023136"/>
    </source>
</evidence>
<evidence type="ECO:0000256" key="8">
    <source>
        <dbReference type="SAM" id="Phobius"/>
    </source>
</evidence>
<dbReference type="InterPro" id="IPR013057">
    <property type="entry name" value="AA_transpt_TM"/>
</dbReference>